<reference evidence="2" key="1">
    <citation type="submission" date="2021-02" db="EMBL/GenBank/DDBJ databases">
        <authorList>
            <person name="Dougan E. K."/>
            <person name="Rhodes N."/>
            <person name="Thang M."/>
            <person name="Chan C."/>
        </authorList>
    </citation>
    <scope>NUCLEOTIDE SEQUENCE</scope>
</reference>
<accession>A0A813HBJ2</accession>
<dbReference type="EMBL" id="CAJNNV010031304">
    <property type="protein sequence ID" value="CAE8635551.1"/>
    <property type="molecule type" value="Genomic_DNA"/>
</dbReference>
<sequence>MQPESDGLLGCDSEAVGNTSAASSVLQEDSSSTRFARIPLRPHHAESLNEYILQPESDGLLGCDSEAEGNTSAASSVLQEDRSSTSFARLPLRPHHAERLNEYVLQPESDGLLGCDSEAVGNTSAASSVLQEDRSSTSFARLPLRPHHAERLNEYVLQPESDGLLGCDSEAVGNTSAASSVLQEDSSSTSFARTSITSPSCRTSQ</sequence>
<keyword evidence="3" id="KW-1185">Reference proteome</keyword>
<feature type="region of interest" description="Disordered" evidence="1">
    <location>
        <begin position="175"/>
        <end position="205"/>
    </location>
</feature>
<evidence type="ECO:0000313" key="2">
    <source>
        <dbReference type="EMBL" id="CAE8635551.1"/>
    </source>
</evidence>
<feature type="region of interest" description="Disordered" evidence="1">
    <location>
        <begin position="58"/>
        <end position="81"/>
    </location>
</feature>
<comment type="caution">
    <text evidence="2">The sequence shown here is derived from an EMBL/GenBank/DDBJ whole genome shotgun (WGS) entry which is preliminary data.</text>
</comment>
<organism evidence="2 3">
    <name type="scientific">Polarella glacialis</name>
    <name type="common">Dinoflagellate</name>
    <dbReference type="NCBI Taxonomy" id="89957"/>
    <lineage>
        <taxon>Eukaryota</taxon>
        <taxon>Sar</taxon>
        <taxon>Alveolata</taxon>
        <taxon>Dinophyceae</taxon>
        <taxon>Suessiales</taxon>
        <taxon>Suessiaceae</taxon>
        <taxon>Polarella</taxon>
    </lineage>
</organism>
<proteinExistence type="predicted"/>
<gene>
    <name evidence="2" type="ORF">PGLA1383_LOCUS51146</name>
</gene>
<feature type="compositionally biased region" description="Polar residues" evidence="1">
    <location>
        <begin position="16"/>
        <end position="34"/>
    </location>
</feature>
<dbReference type="Proteomes" id="UP000654075">
    <property type="component" value="Unassembled WGS sequence"/>
</dbReference>
<protein>
    <submittedName>
        <fullName evidence="2">Uncharacterized protein</fullName>
    </submittedName>
</protein>
<evidence type="ECO:0000256" key="1">
    <source>
        <dbReference type="SAM" id="MobiDB-lite"/>
    </source>
</evidence>
<dbReference type="AlphaFoldDB" id="A0A813HBJ2"/>
<feature type="compositionally biased region" description="Polar residues" evidence="1">
    <location>
        <begin position="68"/>
        <end position="78"/>
    </location>
</feature>
<feature type="region of interest" description="Disordered" evidence="1">
    <location>
        <begin position="1"/>
        <end position="38"/>
    </location>
</feature>
<name>A0A813HBJ2_POLGL</name>
<evidence type="ECO:0000313" key="3">
    <source>
        <dbReference type="Proteomes" id="UP000654075"/>
    </source>
</evidence>